<accession>M6UMF9</accession>
<sequence>MIKEFRKNHSFSRIFPKKDFRKIRTWVFFLLFFISGNAQSQSEEFPEILKSFIQEFQKHPSESTVQSFRTKYSSFKTVNCSFEESERFEKVIYLSYKCKEKKWPGFIYLGGGSEFWKDPSAKISFGEILKIGKKIYLEVKPSDQENFEKKSFVNSSKKNQLPSKTHPKEYKDNHGLQYFLSIAKHPAKRNLNSGKEIFFDSTCPLIFLKKDSDFYWEKAIYYSFQASCIPSSPYSYIRIRSDFLGKIRLDDKDTDQIQEGAKYLGKLKIQSIEADKILWHQEAEIYNE</sequence>
<gene>
    <name evidence="1" type="ORF">LEP1GSC186_0390</name>
</gene>
<organism evidence="1 2">
    <name type="scientific">Leptospira noguchii serovar Autumnalis str. ZUN142</name>
    <dbReference type="NCBI Taxonomy" id="1085540"/>
    <lineage>
        <taxon>Bacteria</taxon>
        <taxon>Pseudomonadati</taxon>
        <taxon>Spirochaetota</taxon>
        <taxon>Spirochaetia</taxon>
        <taxon>Leptospirales</taxon>
        <taxon>Leptospiraceae</taxon>
        <taxon>Leptospira</taxon>
    </lineage>
</organism>
<protein>
    <submittedName>
        <fullName evidence="1">Uncharacterized protein</fullName>
    </submittedName>
</protein>
<evidence type="ECO:0000313" key="2">
    <source>
        <dbReference type="Proteomes" id="UP000012153"/>
    </source>
</evidence>
<evidence type="ECO:0000313" key="1">
    <source>
        <dbReference type="EMBL" id="EMO42239.1"/>
    </source>
</evidence>
<dbReference type="NCBIfam" id="NF047693">
    <property type="entry name" value="LIC11113_fam"/>
    <property type="match status" value="1"/>
</dbReference>
<comment type="caution">
    <text evidence="1">The sequence shown here is derived from an EMBL/GenBank/DDBJ whole genome shotgun (WGS) entry which is preliminary data.</text>
</comment>
<dbReference type="EMBL" id="AHOP02000015">
    <property type="protein sequence ID" value="EMO42239.1"/>
    <property type="molecule type" value="Genomic_DNA"/>
</dbReference>
<dbReference type="Proteomes" id="UP000012153">
    <property type="component" value="Unassembled WGS sequence"/>
</dbReference>
<reference evidence="1 2" key="1">
    <citation type="submission" date="2013-01" db="EMBL/GenBank/DDBJ databases">
        <authorList>
            <person name="Harkins D.M."/>
            <person name="Durkin A.S."/>
            <person name="Brinkac L.M."/>
            <person name="Haft D.H."/>
            <person name="Selengut J.D."/>
            <person name="Sanka R."/>
            <person name="DePew J."/>
            <person name="Purushe J."/>
            <person name="Matthias M.A."/>
            <person name="Vinetz J.M."/>
            <person name="Sutton G.G."/>
            <person name="Nierman W.C."/>
            <person name="Fouts D.E."/>
        </authorList>
    </citation>
    <scope>NUCLEOTIDE SEQUENCE [LARGE SCALE GENOMIC DNA]</scope>
    <source>
        <strain evidence="1 2">ZUN142</strain>
    </source>
</reference>
<dbReference type="AlphaFoldDB" id="M6UMF9"/>
<proteinExistence type="predicted"/>
<dbReference type="RefSeq" id="WP_004424684.1">
    <property type="nucleotide sequence ID" value="NZ_AHOP02000015.1"/>
</dbReference>
<name>M6UMF9_9LEPT</name>